<dbReference type="Proteomes" id="UP000092460">
    <property type="component" value="Unassembled WGS sequence"/>
</dbReference>
<accession>A0A1B0C5X5</accession>
<dbReference type="EnsemblMetazoa" id="GPPI050009-RA">
    <property type="protein sequence ID" value="GPPI050009-PA"/>
    <property type="gene ID" value="GPPI050009"/>
</dbReference>
<proteinExistence type="predicted"/>
<dbReference type="VEuPathDB" id="VectorBase:GPPI050009"/>
<dbReference type="EMBL" id="JXJN01026291">
    <property type="status" value="NOT_ANNOTATED_CDS"/>
    <property type="molecule type" value="Genomic_DNA"/>
</dbReference>
<organism evidence="1 2">
    <name type="scientific">Glossina palpalis gambiensis</name>
    <dbReference type="NCBI Taxonomy" id="67801"/>
    <lineage>
        <taxon>Eukaryota</taxon>
        <taxon>Metazoa</taxon>
        <taxon>Ecdysozoa</taxon>
        <taxon>Arthropoda</taxon>
        <taxon>Hexapoda</taxon>
        <taxon>Insecta</taxon>
        <taxon>Pterygota</taxon>
        <taxon>Neoptera</taxon>
        <taxon>Endopterygota</taxon>
        <taxon>Diptera</taxon>
        <taxon>Brachycera</taxon>
        <taxon>Muscomorpha</taxon>
        <taxon>Hippoboscoidea</taxon>
        <taxon>Glossinidae</taxon>
        <taxon>Glossina</taxon>
    </lineage>
</organism>
<reference evidence="2" key="1">
    <citation type="submission" date="2015-01" db="EMBL/GenBank/DDBJ databases">
        <authorList>
            <person name="Aksoy S."/>
            <person name="Warren W."/>
            <person name="Wilson R.K."/>
        </authorList>
    </citation>
    <scope>NUCLEOTIDE SEQUENCE [LARGE SCALE GENOMIC DNA]</scope>
    <source>
        <strain evidence="2">IAEA</strain>
    </source>
</reference>
<evidence type="ECO:0000313" key="1">
    <source>
        <dbReference type="EnsemblMetazoa" id="GPPI050009-PA"/>
    </source>
</evidence>
<sequence length="65" mass="7372">MELAVVTKQPPIVIGDFDYFEVDEEEELSDWENSIESGDLDSTDDSGLENDLELKCIRINYSVSN</sequence>
<evidence type="ECO:0000313" key="2">
    <source>
        <dbReference type="Proteomes" id="UP000092460"/>
    </source>
</evidence>
<dbReference type="AlphaFoldDB" id="A0A1B0C5X5"/>
<protein>
    <submittedName>
        <fullName evidence="1">Uncharacterized protein</fullName>
    </submittedName>
</protein>
<name>A0A1B0C5X5_9MUSC</name>
<keyword evidence="2" id="KW-1185">Reference proteome</keyword>
<reference evidence="1" key="2">
    <citation type="submission" date="2020-05" db="UniProtKB">
        <authorList>
            <consortium name="EnsemblMetazoa"/>
        </authorList>
    </citation>
    <scope>IDENTIFICATION</scope>
    <source>
        <strain evidence="1">IAEA</strain>
    </source>
</reference>